<evidence type="ECO:0000256" key="3">
    <source>
        <dbReference type="ARBA" id="ARBA00006171"/>
    </source>
</evidence>
<dbReference type="AlphaFoldDB" id="A0A4V2SB35"/>
<dbReference type="NCBIfam" id="TIGR01549">
    <property type="entry name" value="HAD-SF-IA-v1"/>
    <property type="match status" value="1"/>
</dbReference>
<dbReference type="PRINTS" id="PR00413">
    <property type="entry name" value="HADHALOGNASE"/>
</dbReference>
<dbReference type="InterPro" id="IPR050155">
    <property type="entry name" value="HAD-like_hydrolase_sf"/>
</dbReference>
<comment type="caution">
    <text evidence="5">The sequence shown here is derived from an EMBL/GenBank/DDBJ whole genome shotgun (WGS) entry which is preliminary data.</text>
</comment>
<dbReference type="OrthoDB" id="9797743at2"/>
<dbReference type="PANTHER" id="PTHR43434">
    <property type="entry name" value="PHOSPHOGLYCOLATE PHOSPHATASE"/>
    <property type="match status" value="1"/>
</dbReference>
<dbReference type="GO" id="GO:0008967">
    <property type="term" value="F:phosphoglycolate phosphatase activity"/>
    <property type="evidence" value="ECO:0007669"/>
    <property type="project" value="UniProtKB-EC"/>
</dbReference>
<name>A0A4V2SB35_9RHOB</name>
<comment type="catalytic activity">
    <reaction evidence="1">
        <text>2-phosphoglycolate + H2O = glycolate + phosphate</text>
        <dbReference type="Rhea" id="RHEA:14369"/>
        <dbReference type="ChEBI" id="CHEBI:15377"/>
        <dbReference type="ChEBI" id="CHEBI:29805"/>
        <dbReference type="ChEBI" id="CHEBI:43474"/>
        <dbReference type="ChEBI" id="CHEBI:58033"/>
        <dbReference type="EC" id="3.1.3.18"/>
    </reaction>
</comment>
<dbReference type="GO" id="GO:0006281">
    <property type="term" value="P:DNA repair"/>
    <property type="evidence" value="ECO:0007669"/>
    <property type="project" value="TreeGrafter"/>
</dbReference>
<evidence type="ECO:0000256" key="4">
    <source>
        <dbReference type="ARBA" id="ARBA00013078"/>
    </source>
</evidence>
<evidence type="ECO:0000313" key="6">
    <source>
        <dbReference type="Proteomes" id="UP000295142"/>
    </source>
</evidence>
<organism evidence="5 6">
    <name type="scientific">Rhodovulum euryhalinum</name>
    <dbReference type="NCBI Taxonomy" id="35805"/>
    <lineage>
        <taxon>Bacteria</taxon>
        <taxon>Pseudomonadati</taxon>
        <taxon>Pseudomonadota</taxon>
        <taxon>Alphaproteobacteria</taxon>
        <taxon>Rhodobacterales</taxon>
        <taxon>Paracoccaceae</taxon>
        <taxon>Rhodovulum</taxon>
    </lineage>
</organism>
<gene>
    <name evidence="5" type="ORF">EV655_101136</name>
</gene>
<dbReference type="Pfam" id="PF00702">
    <property type="entry name" value="Hydrolase"/>
    <property type="match status" value="1"/>
</dbReference>
<comment type="pathway">
    <text evidence="2">Organic acid metabolism; glycolate biosynthesis; glycolate from 2-phosphoglycolate: step 1/1.</text>
</comment>
<dbReference type="Proteomes" id="UP000295142">
    <property type="component" value="Unassembled WGS sequence"/>
</dbReference>
<dbReference type="InterPro" id="IPR036412">
    <property type="entry name" value="HAD-like_sf"/>
</dbReference>
<evidence type="ECO:0000313" key="5">
    <source>
        <dbReference type="EMBL" id="TCO73980.1"/>
    </source>
</evidence>
<dbReference type="PANTHER" id="PTHR43434:SF1">
    <property type="entry name" value="PHOSPHOGLYCOLATE PHOSPHATASE"/>
    <property type="match status" value="1"/>
</dbReference>
<dbReference type="GO" id="GO:0005829">
    <property type="term" value="C:cytosol"/>
    <property type="evidence" value="ECO:0007669"/>
    <property type="project" value="TreeGrafter"/>
</dbReference>
<protein>
    <recommendedName>
        <fullName evidence="4">phosphoglycolate phosphatase</fullName>
        <ecNumber evidence="4">3.1.3.18</ecNumber>
    </recommendedName>
</protein>
<dbReference type="SUPFAM" id="SSF56784">
    <property type="entry name" value="HAD-like"/>
    <property type="match status" value="1"/>
</dbReference>
<reference evidence="5 6" key="1">
    <citation type="submission" date="2019-03" db="EMBL/GenBank/DDBJ databases">
        <title>Genomic Encyclopedia of Type Strains, Phase IV (KMG-IV): sequencing the most valuable type-strain genomes for metagenomic binning, comparative biology and taxonomic classification.</title>
        <authorList>
            <person name="Goeker M."/>
        </authorList>
    </citation>
    <scope>NUCLEOTIDE SEQUENCE [LARGE SCALE GENOMIC DNA]</scope>
    <source>
        <strain evidence="5 6">DSM 4868</strain>
    </source>
</reference>
<dbReference type="EMBL" id="SLWW01000001">
    <property type="protein sequence ID" value="TCO73980.1"/>
    <property type="molecule type" value="Genomic_DNA"/>
</dbReference>
<proteinExistence type="inferred from homology"/>
<accession>A0A4V2SB35</accession>
<dbReference type="InterPro" id="IPR023214">
    <property type="entry name" value="HAD_sf"/>
</dbReference>
<evidence type="ECO:0000256" key="2">
    <source>
        <dbReference type="ARBA" id="ARBA00004818"/>
    </source>
</evidence>
<dbReference type="NCBIfam" id="TIGR01509">
    <property type="entry name" value="HAD-SF-IA-v3"/>
    <property type="match status" value="1"/>
</dbReference>
<dbReference type="SFLD" id="SFLDG01129">
    <property type="entry name" value="C1.5:_HAD__Beta-PGM__Phosphata"/>
    <property type="match status" value="1"/>
</dbReference>
<dbReference type="SFLD" id="SFLDS00003">
    <property type="entry name" value="Haloacid_Dehalogenase"/>
    <property type="match status" value="1"/>
</dbReference>
<keyword evidence="6" id="KW-1185">Reference proteome</keyword>
<dbReference type="EC" id="3.1.3.18" evidence="4"/>
<dbReference type="Gene3D" id="1.10.150.240">
    <property type="entry name" value="Putative phosphatase, domain 2"/>
    <property type="match status" value="1"/>
</dbReference>
<evidence type="ECO:0000256" key="1">
    <source>
        <dbReference type="ARBA" id="ARBA00000830"/>
    </source>
</evidence>
<dbReference type="Gene3D" id="3.40.50.1000">
    <property type="entry name" value="HAD superfamily/HAD-like"/>
    <property type="match status" value="1"/>
</dbReference>
<comment type="similarity">
    <text evidence="3">Belongs to the HAD-like hydrolase superfamily. CbbY/CbbZ/Gph/YieH family.</text>
</comment>
<sequence length="235" mass="24428">MARITAILFDKDGTLFDFHTSWGDWATRLLEGLAGNDGARHGALAEAIGFDRAARRFRRDSVVIASTAEDIAMRMLPHLPPDTDLPRLVATLNAAAAAAPMQPAVPLQPLLEALAARGLALGVATNDAEHPARAHLVAAGIADRFDFVAGYDSGHGAKPDPGQLLAFAVATGRAPAEVLMVGDSRHDLSAGRRAGMATVAVLTGAATAEELADLADAVLPNIGHLPDFLDRLAPG</sequence>
<dbReference type="InterPro" id="IPR006439">
    <property type="entry name" value="HAD-SF_hydro_IA"/>
</dbReference>
<dbReference type="InterPro" id="IPR023198">
    <property type="entry name" value="PGP-like_dom2"/>
</dbReference>
<dbReference type="RefSeq" id="WP_132540250.1">
    <property type="nucleotide sequence ID" value="NZ_SLWW01000001.1"/>
</dbReference>